<evidence type="ECO:0000256" key="2">
    <source>
        <dbReference type="ARBA" id="ARBA00006375"/>
    </source>
</evidence>
<evidence type="ECO:0000256" key="3">
    <source>
        <dbReference type="ARBA" id="ARBA00022448"/>
    </source>
</evidence>
<keyword evidence="5" id="KW-0677">Repeat</keyword>
<evidence type="ECO:0000256" key="10">
    <source>
        <dbReference type="PROSITE-ProRule" id="PRU00282"/>
    </source>
</evidence>
<feature type="region of interest" description="Disordered" evidence="12">
    <location>
        <begin position="1"/>
        <end position="83"/>
    </location>
</feature>
<evidence type="ECO:0000313" key="13">
    <source>
        <dbReference type="EMBL" id="KAL1841037.1"/>
    </source>
</evidence>
<feature type="repeat" description="Solcar" evidence="10">
    <location>
        <begin position="342"/>
        <end position="425"/>
    </location>
</feature>
<feature type="repeat" description="Solcar" evidence="10">
    <location>
        <begin position="228"/>
        <end position="331"/>
    </location>
</feature>
<proteinExistence type="inferred from homology"/>
<keyword evidence="9 10" id="KW-0472">Membrane</keyword>
<keyword evidence="4 10" id="KW-0812">Transmembrane</keyword>
<keyword evidence="6" id="KW-0999">Mitochondrion inner membrane</keyword>
<evidence type="ECO:0000256" key="4">
    <source>
        <dbReference type="ARBA" id="ARBA00022692"/>
    </source>
</evidence>
<keyword evidence="7" id="KW-1133">Transmembrane helix</keyword>
<dbReference type="PANTHER" id="PTHR45624">
    <property type="entry name" value="MITOCHONDRIAL BASIC AMINO ACIDS TRANSPORTER-RELATED"/>
    <property type="match status" value="1"/>
</dbReference>
<dbReference type="Pfam" id="PF00153">
    <property type="entry name" value="Mito_carr"/>
    <property type="match status" value="3"/>
</dbReference>
<comment type="subcellular location">
    <subcellularLocation>
        <location evidence="1">Mitochondrion membrane</location>
        <topology evidence="1">Multi-pass membrane protein</topology>
    </subcellularLocation>
</comment>
<keyword evidence="14" id="KW-1185">Reference proteome</keyword>
<evidence type="ECO:0000313" key="14">
    <source>
        <dbReference type="Proteomes" id="UP001583172"/>
    </source>
</evidence>
<organism evidence="13 14">
    <name type="scientific">Humicola insolens</name>
    <name type="common">Soft-rot fungus</name>
    <dbReference type="NCBI Taxonomy" id="85995"/>
    <lineage>
        <taxon>Eukaryota</taxon>
        <taxon>Fungi</taxon>
        <taxon>Dikarya</taxon>
        <taxon>Ascomycota</taxon>
        <taxon>Pezizomycotina</taxon>
        <taxon>Sordariomycetes</taxon>
        <taxon>Sordariomycetidae</taxon>
        <taxon>Sordariales</taxon>
        <taxon>Chaetomiaceae</taxon>
        <taxon>Mycothermus</taxon>
    </lineage>
</organism>
<dbReference type="SUPFAM" id="SSF103506">
    <property type="entry name" value="Mitochondrial carrier"/>
    <property type="match status" value="1"/>
</dbReference>
<evidence type="ECO:0008006" key="15">
    <source>
        <dbReference type="Google" id="ProtNLM"/>
    </source>
</evidence>
<evidence type="ECO:0000256" key="5">
    <source>
        <dbReference type="ARBA" id="ARBA00022737"/>
    </source>
</evidence>
<comment type="caution">
    <text evidence="13">The sequence shown here is derived from an EMBL/GenBank/DDBJ whole genome shotgun (WGS) entry which is preliminary data.</text>
</comment>
<dbReference type="Gene3D" id="1.50.40.10">
    <property type="entry name" value="Mitochondrial carrier domain"/>
    <property type="match status" value="2"/>
</dbReference>
<dbReference type="InterPro" id="IPR023395">
    <property type="entry name" value="MCP_dom_sf"/>
</dbReference>
<evidence type="ECO:0000256" key="12">
    <source>
        <dbReference type="SAM" id="MobiDB-lite"/>
    </source>
</evidence>
<evidence type="ECO:0000256" key="11">
    <source>
        <dbReference type="RuleBase" id="RU000488"/>
    </source>
</evidence>
<evidence type="ECO:0000256" key="9">
    <source>
        <dbReference type="ARBA" id="ARBA00023136"/>
    </source>
</evidence>
<dbReference type="PROSITE" id="PS50920">
    <property type="entry name" value="SOLCAR"/>
    <property type="match status" value="3"/>
</dbReference>
<dbReference type="InterPro" id="IPR018108">
    <property type="entry name" value="MCP_transmembrane"/>
</dbReference>
<feature type="repeat" description="Solcar" evidence="10">
    <location>
        <begin position="119"/>
        <end position="201"/>
    </location>
</feature>
<feature type="compositionally biased region" description="Polar residues" evidence="12">
    <location>
        <begin position="47"/>
        <end position="59"/>
    </location>
</feature>
<dbReference type="EMBL" id="JAZGSY010000089">
    <property type="protein sequence ID" value="KAL1841037.1"/>
    <property type="molecule type" value="Genomic_DNA"/>
</dbReference>
<keyword evidence="3 11" id="KW-0813">Transport</keyword>
<sequence>MPAELSASHDDSQRPRLLQDGPARARGLPLPIMPSSTTESNQREGQQEQQTPSHPQSRNPGRPALNQRRTAEVESEDEFCPDPRLAAGAATAAALRRSSEASVGPPVADNAVTSYQRLVKRYRTEVAASASSVLSTLTTFPLDSVKTRMQTYRYAGFIDCVRQTYRTEKLRGFFRGVTAPMASITLVRTVSFSIYQRSKYVYCDWIKRHFGVDVMAHVTSPGTYPNAWSIATFGAAGATAGSCITVIACPFELTKLSAQVSVLLADKKNCPKPESHAIAASYQNKGTLKTLRNIIKHRGFGGLYTGFRLHLMRDTLGTATYFMTYESSKQLLTTFGGDGTHSNPLAVLVAGGLCGIVSWALIYPVDSAKSIYQRNSLLYTKGEKVEPVKIRFFQRNMYRGLGVSMGRSCAVNAVFFSSFEFLKKRIKAMDDG</sequence>
<dbReference type="PANTHER" id="PTHR45624:SF9">
    <property type="entry name" value="CARRIER PROTEIN, PUTATIVE (AFU_ORTHOLOGUE AFUA_4G06390)-RELATED"/>
    <property type="match status" value="1"/>
</dbReference>
<comment type="similarity">
    <text evidence="2 11">Belongs to the mitochondrial carrier (TC 2.A.29) family.</text>
</comment>
<protein>
    <recommendedName>
        <fullName evidence="15">Mitochondrial carrier protein</fullName>
    </recommendedName>
</protein>
<keyword evidence="8" id="KW-0496">Mitochondrion</keyword>
<evidence type="ECO:0000256" key="7">
    <source>
        <dbReference type="ARBA" id="ARBA00022989"/>
    </source>
</evidence>
<name>A0ABR3VHN6_HUMIN</name>
<gene>
    <name evidence="13" type="ORF">VTJ49DRAFT_7468</name>
</gene>
<accession>A0ABR3VHN6</accession>
<dbReference type="Proteomes" id="UP001583172">
    <property type="component" value="Unassembled WGS sequence"/>
</dbReference>
<reference evidence="13 14" key="1">
    <citation type="journal article" date="2024" name="Commun. Biol.">
        <title>Comparative genomic analysis of thermophilic fungi reveals convergent evolutionary adaptations and gene losses.</title>
        <authorList>
            <person name="Steindorff A.S."/>
            <person name="Aguilar-Pontes M.V."/>
            <person name="Robinson A.J."/>
            <person name="Andreopoulos B."/>
            <person name="LaButti K."/>
            <person name="Kuo A."/>
            <person name="Mondo S."/>
            <person name="Riley R."/>
            <person name="Otillar R."/>
            <person name="Haridas S."/>
            <person name="Lipzen A."/>
            <person name="Grimwood J."/>
            <person name="Schmutz J."/>
            <person name="Clum A."/>
            <person name="Reid I.D."/>
            <person name="Moisan M.C."/>
            <person name="Butler G."/>
            <person name="Nguyen T.T.M."/>
            <person name="Dewar K."/>
            <person name="Conant G."/>
            <person name="Drula E."/>
            <person name="Henrissat B."/>
            <person name="Hansel C."/>
            <person name="Singer S."/>
            <person name="Hutchinson M.I."/>
            <person name="de Vries R.P."/>
            <person name="Natvig D.O."/>
            <person name="Powell A.J."/>
            <person name="Tsang A."/>
            <person name="Grigoriev I.V."/>
        </authorList>
    </citation>
    <scope>NUCLEOTIDE SEQUENCE [LARGE SCALE GENOMIC DNA]</scope>
    <source>
        <strain evidence="13 14">CBS 620.91</strain>
    </source>
</reference>
<evidence type="ECO:0000256" key="1">
    <source>
        <dbReference type="ARBA" id="ARBA00004225"/>
    </source>
</evidence>
<dbReference type="InterPro" id="IPR050567">
    <property type="entry name" value="Mitochondrial_Carrier"/>
</dbReference>
<evidence type="ECO:0000256" key="6">
    <source>
        <dbReference type="ARBA" id="ARBA00022792"/>
    </source>
</evidence>
<evidence type="ECO:0000256" key="8">
    <source>
        <dbReference type="ARBA" id="ARBA00023128"/>
    </source>
</evidence>